<dbReference type="Gene3D" id="3.40.50.300">
    <property type="entry name" value="P-loop containing nucleotide triphosphate hydrolases"/>
    <property type="match status" value="1"/>
</dbReference>
<accession>A0ABV3L5F4</accession>
<dbReference type="Proteomes" id="UP001553161">
    <property type="component" value="Unassembled WGS sequence"/>
</dbReference>
<dbReference type="SUPFAM" id="SSF52540">
    <property type="entry name" value="P-loop containing nucleoside triphosphate hydrolases"/>
    <property type="match status" value="1"/>
</dbReference>
<dbReference type="InterPro" id="IPR027417">
    <property type="entry name" value="P-loop_NTPase"/>
</dbReference>
<proteinExistence type="inferred from homology"/>
<keyword evidence="3 4" id="KW-0418">Kinase</keyword>
<keyword evidence="7" id="KW-1185">Reference proteome</keyword>
<reference evidence="6 7" key="1">
    <citation type="submission" date="2024-07" db="EMBL/GenBank/DDBJ databases">
        <authorList>
            <person name="Kang M."/>
        </authorList>
    </citation>
    <scope>NUCLEOTIDE SEQUENCE [LARGE SCALE GENOMIC DNA]</scope>
    <source>
        <strain evidence="6 7">DFM31</strain>
    </source>
</reference>
<dbReference type="InterPro" id="IPR022488">
    <property type="entry name" value="PPK2-related"/>
</dbReference>
<evidence type="ECO:0000256" key="1">
    <source>
        <dbReference type="ARBA" id="ARBA00009924"/>
    </source>
</evidence>
<evidence type="ECO:0000256" key="3">
    <source>
        <dbReference type="ARBA" id="ARBA00022777"/>
    </source>
</evidence>
<dbReference type="PANTHER" id="PTHR34383:SF1">
    <property type="entry name" value="ADP-POLYPHOSPHATE PHOSPHOTRANSFERASE"/>
    <property type="match status" value="1"/>
</dbReference>
<name>A0ABV3L5F4_9RHOB</name>
<dbReference type="GO" id="GO:0008976">
    <property type="term" value="F:polyphosphate kinase activity"/>
    <property type="evidence" value="ECO:0007669"/>
    <property type="project" value="UniProtKB-EC"/>
</dbReference>
<evidence type="ECO:0000256" key="4">
    <source>
        <dbReference type="RuleBase" id="RU369062"/>
    </source>
</evidence>
<comment type="function">
    <text evidence="4">Uses inorganic polyphosphate (polyP) as a donor to convert GDP to GTP or ADP to ATP.</text>
</comment>
<comment type="similarity">
    <text evidence="1 4">Belongs to the polyphosphate kinase 2 (PPK2) family. Class I subfamily.</text>
</comment>
<sequence>MIDVANLPFDGAITRFFETEAPDHVRSAINGGDKVILIPPYPYDHRMKSRDYSETLYKLQIELAKLQAWVQASGVRVIVVFEGRDAAGKGGAIKRFKENMNPRVARTVALSKPSDTELSQWYFQRYIAHYPAAGHIALFDRSWYNRAVVERVFDFCTTAEREQFFQQVPGIEQALVDDGVHLVKIWLEVGRAEQLHRFLAREKDPLKQWKLSQIDVDGLRRWDAYSFAIQETFERTHSAHAPWTVIKADDKRRARIAVIQRVLSQIPYAGKDAAVACAPDPAICGGPEIWNG</sequence>
<evidence type="ECO:0000313" key="6">
    <source>
        <dbReference type="EMBL" id="MEV8466703.1"/>
    </source>
</evidence>
<organism evidence="6 7">
    <name type="scientific">Meridianimarinicoccus marinus</name>
    <dbReference type="NCBI Taxonomy" id="3231483"/>
    <lineage>
        <taxon>Bacteria</taxon>
        <taxon>Pseudomonadati</taxon>
        <taxon>Pseudomonadota</taxon>
        <taxon>Alphaproteobacteria</taxon>
        <taxon>Rhodobacterales</taxon>
        <taxon>Paracoccaceae</taxon>
        <taxon>Meridianimarinicoccus</taxon>
    </lineage>
</organism>
<protein>
    <recommendedName>
        <fullName evidence="4">ADP/GDP-polyphosphate phosphotransferase</fullName>
        <ecNumber evidence="4">2.7.4.-</ecNumber>
    </recommendedName>
    <alternativeName>
        <fullName evidence="4">Polyphosphate kinase PPK2</fullName>
    </alternativeName>
</protein>
<dbReference type="Pfam" id="PF03976">
    <property type="entry name" value="PPK2"/>
    <property type="match status" value="1"/>
</dbReference>
<evidence type="ECO:0000313" key="7">
    <source>
        <dbReference type="Proteomes" id="UP001553161"/>
    </source>
</evidence>
<feature type="domain" description="Polyphosphate kinase-2-related" evidence="5">
    <location>
        <begin position="47"/>
        <end position="272"/>
    </location>
</feature>
<dbReference type="RefSeq" id="WP_366192495.1">
    <property type="nucleotide sequence ID" value="NZ_JBFBVU010000007.1"/>
</dbReference>
<gene>
    <name evidence="6" type="primary">ppk2</name>
    <name evidence="6" type="ORF">AB0T83_07930</name>
</gene>
<evidence type="ECO:0000256" key="2">
    <source>
        <dbReference type="ARBA" id="ARBA00022679"/>
    </source>
</evidence>
<keyword evidence="2 4" id="KW-0808">Transferase</keyword>
<dbReference type="EC" id="2.7.4.-" evidence="4"/>
<comment type="caution">
    <text evidence="6">The sequence shown here is derived from an EMBL/GenBank/DDBJ whole genome shotgun (WGS) entry which is preliminary data.</text>
</comment>
<dbReference type="PANTHER" id="PTHR34383">
    <property type="entry name" value="POLYPHOSPHATE:AMP PHOSPHOTRANSFERASE-RELATED"/>
    <property type="match status" value="1"/>
</dbReference>
<comment type="subunit">
    <text evidence="4">Homotetramer.</text>
</comment>
<dbReference type="InterPro" id="IPR016898">
    <property type="entry name" value="Polyphosphate_phosphotransfera"/>
</dbReference>
<dbReference type="NCBIfam" id="TIGR03707">
    <property type="entry name" value="PPK2_P_aer"/>
    <property type="match status" value="1"/>
</dbReference>
<dbReference type="EMBL" id="JBFBVU010000007">
    <property type="protein sequence ID" value="MEV8466703.1"/>
    <property type="molecule type" value="Genomic_DNA"/>
</dbReference>
<dbReference type="PIRSF" id="PIRSF028756">
    <property type="entry name" value="PPK2_prd"/>
    <property type="match status" value="1"/>
</dbReference>
<dbReference type="InterPro" id="IPR022486">
    <property type="entry name" value="PPK2_PA0141"/>
</dbReference>
<evidence type="ECO:0000259" key="5">
    <source>
        <dbReference type="Pfam" id="PF03976"/>
    </source>
</evidence>